<reference evidence="2 3" key="1">
    <citation type="submission" date="2021-01" db="EMBL/GenBank/DDBJ databases">
        <title>Chromosome-level genome assembly of a human fungal pathogen reveals clustering of transcriptionally co-regulated genes.</title>
        <authorList>
            <person name="Voorhies M."/>
            <person name="Cohen S."/>
            <person name="Shea T.P."/>
            <person name="Petrus S."/>
            <person name="Munoz J.F."/>
            <person name="Poplawski S."/>
            <person name="Goldman W.E."/>
            <person name="Michael T."/>
            <person name="Cuomo C.A."/>
            <person name="Sil A."/>
            <person name="Beyhan S."/>
        </authorList>
    </citation>
    <scope>NUCLEOTIDE SEQUENCE [LARGE SCALE GENOMIC DNA]</scope>
    <source>
        <strain evidence="2 3">G184AR</strain>
    </source>
</reference>
<name>A0A8H8D7Y1_AJECA</name>
<evidence type="ECO:0000256" key="1">
    <source>
        <dbReference type="SAM" id="MobiDB-lite"/>
    </source>
</evidence>
<evidence type="ECO:0000313" key="3">
    <source>
        <dbReference type="Proteomes" id="UP000670092"/>
    </source>
</evidence>
<dbReference type="EMBL" id="JAEVHI010000001">
    <property type="protein sequence ID" value="KAG5304339.1"/>
    <property type="molecule type" value="Genomic_DNA"/>
</dbReference>
<evidence type="ECO:0000313" key="2">
    <source>
        <dbReference type="EMBL" id="KAG5304339.1"/>
    </source>
</evidence>
<organism evidence="2 3">
    <name type="scientific">Ajellomyces capsulatus</name>
    <name type="common">Darling's disease fungus</name>
    <name type="synonym">Histoplasma capsulatum</name>
    <dbReference type="NCBI Taxonomy" id="5037"/>
    <lineage>
        <taxon>Eukaryota</taxon>
        <taxon>Fungi</taxon>
        <taxon>Dikarya</taxon>
        <taxon>Ascomycota</taxon>
        <taxon>Pezizomycotina</taxon>
        <taxon>Eurotiomycetes</taxon>
        <taxon>Eurotiomycetidae</taxon>
        <taxon>Onygenales</taxon>
        <taxon>Ajellomycetaceae</taxon>
        <taxon>Histoplasma</taxon>
    </lineage>
</organism>
<protein>
    <submittedName>
        <fullName evidence="2">Uncharacterized protein</fullName>
    </submittedName>
</protein>
<feature type="compositionally biased region" description="Low complexity" evidence="1">
    <location>
        <begin position="1"/>
        <end position="16"/>
    </location>
</feature>
<comment type="caution">
    <text evidence="2">The sequence shown here is derived from an EMBL/GenBank/DDBJ whole genome shotgun (WGS) entry which is preliminary data.</text>
</comment>
<feature type="region of interest" description="Disordered" evidence="1">
    <location>
        <begin position="1"/>
        <end position="29"/>
    </location>
</feature>
<proteinExistence type="predicted"/>
<sequence length="85" mass="9305">MPEENTQSSSKTSQNSGQRESETKEATGTLVADLQTLKQLTSSSAAAKEKRARNVLDRVLQNTFLDMEAEQGTTANNNDKSRENS</sequence>
<dbReference type="AlphaFoldDB" id="A0A8H8D7Y1"/>
<dbReference type="VEuPathDB" id="FungiDB:I7I52_02630"/>
<feature type="region of interest" description="Disordered" evidence="1">
    <location>
        <begin position="63"/>
        <end position="85"/>
    </location>
</feature>
<accession>A0A8H8D7Y1</accession>
<gene>
    <name evidence="2" type="ORF">I7I52_02630</name>
</gene>
<dbReference type="OrthoDB" id="10565282at2759"/>
<dbReference type="Proteomes" id="UP000670092">
    <property type="component" value="Unassembled WGS sequence"/>
</dbReference>